<gene>
    <name evidence="2" type="ORF">K466DRAFT_38073</name>
</gene>
<dbReference type="GO" id="GO:0006780">
    <property type="term" value="P:uroporphyrinogen III biosynthetic process"/>
    <property type="evidence" value="ECO:0007669"/>
    <property type="project" value="InterPro"/>
</dbReference>
<dbReference type="AlphaFoldDB" id="A0A5C3NQS7"/>
<organism evidence="2 3">
    <name type="scientific">Polyporus arcularius HHB13444</name>
    <dbReference type="NCBI Taxonomy" id="1314778"/>
    <lineage>
        <taxon>Eukaryota</taxon>
        <taxon>Fungi</taxon>
        <taxon>Dikarya</taxon>
        <taxon>Basidiomycota</taxon>
        <taxon>Agaricomycotina</taxon>
        <taxon>Agaricomycetes</taxon>
        <taxon>Polyporales</taxon>
        <taxon>Polyporaceae</taxon>
        <taxon>Polyporus</taxon>
    </lineage>
</organism>
<name>A0A5C3NQS7_9APHY</name>
<dbReference type="SUPFAM" id="SSF69618">
    <property type="entry name" value="HemD-like"/>
    <property type="match status" value="1"/>
</dbReference>
<protein>
    <submittedName>
        <fullName evidence="2">Tetrapyrrole biosynthesis uroporphyrinogen III synthase</fullName>
    </submittedName>
</protein>
<reference evidence="2 3" key="1">
    <citation type="journal article" date="2019" name="Nat. Ecol. Evol.">
        <title>Megaphylogeny resolves global patterns of mushroom evolution.</title>
        <authorList>
            <person name="Varga T."/>
            <person name="Krizsan K."/>
            <person name="Foldi C."/>
            <person name="Dima B."/>
            <person name="Sanchez-Garcia M."/>
            <person name="Sanchez-Ramirez S."/>
            <person name="Szollosi G.J."/>
            <person name="Szarkandi J.G."/>
            <person name="Papp V."/>
            <person name="Albert L."/>
            <person name="Andreopoulos W."/>
            <person name="Angelini C."/>
            <person name="Antonin V."/>
            <person name="Barry K.W."/>
            <person name="Bougher N.L."/>
            <person name="Buchanan P."/>
            <person name="Buyck B."/>
            <person name="Bense V."/>
            <person name="Catcheside P."/>
            <person name="Chovatia M."/>
            <person name="Cooper J."/>
            <person name="Damon W."/>
            <person name="Desjardin D."/>
            <person name="Finy P."/>
            <person name="Geml J."/>
            <person name="Haridas S."/>
            <person name="Hughes K."/>
            <person name="Justo A."/>
            <person name="Karasinski D."/>
            <person name="Kautmanova I."/>
            <person name="Kiss B."/>
            <person name="Kocsube S."/>
            <person name="Kotiranta H."/>
            <person name="LaButti K.M."/>
            <person name="Lechner B.E."/>
            <person name="Liimatainen K."/>
            <person name="Lipzen A."/>
            <person name="Lukacs Z."/>
            <person name="Mihaltcheva S."/>
            <person name="Morgado L.N."/>
            <person name="Niskanen T."/>
            <person name="Noordeloos M.E."/>
            <person name="Ohm R.A."/>
            <person name="Ortiz-Santana B."/>
            <person name="Ovrebo C."/>
            <person name="Racz N."/>
            <person name="Riley R."/>
            <person name="Savchenko A."/>
            <person name="Shiryaev A."/>
            <person name="Soop K."/>
            <person name="Spirin V."/>
            <person name="Szebenyi C."/>
            <person name="Tomsovsky M."/>
            <person name="Tulloss R.E."/>
            <person name="Uehling J."/>
            <person name="Grigoriev I.V."/>
            <person name="Vagvolgyi C."/>
            <person name="Papp T."/>
            <person name="Martin F.M."/>
            <person name="Miettinen O."/>
            <person name="Hibbett D.S."/>
            <person name="Nagy L.G."/>
        </authorList>
    </citation>
    <scope>NUCLEOTIDE SEQUENCE [LARGE SCALE GENOMIC DNA]</scope>
    <source>
        <strain evidence="2 3">HHB13444</strain>
    </source>
</reference>
<sequence length="315" mass="34217">MLNEAQLPGGVLLLRSASEDNGLDKYEEAFRARGYRALSIPVLETVHTNTERLANVVRAGGLIAQQTEKGYAGVIVTSGRACEAWRLVVEQLAMDGRYSREAGGWSTIPFYTVGQATASALSAIRDSFPSYPYAPNDIRGAAESGSSEKLAHFIVSDLSARSEDARGRKLLYLTGDKNRDTLPKILTDAGIGLDSLQVYATQGSSRFEEDLGNALEGVQGLDPERDESWWIVHFAPSSAKHTLPILSKHFDMPANVKTEGQKTNTHRHARLAAIGPTTSTYLEAELHLRVDVVAEKPKPDALAAGIACWDREQGP</sequence>
<dbReference type="InterPro" id="IPR039793">
    <property type="entry name" value="UROS/Hem4"/>
</dbReference>
<dbReference type="UniPathway" id="UPA00251">
    <property type="reaction ID" value="UER00320"/>
</dbReference>
<accession>A0A5C3NQS7</accession>
<dbReference type="Proteomes" id="UP000308197">
    <property type="component" value="Unassembled WGS sequence"/>
</dbReference>
<dbReference type="Gene3D" id="3.40.50.10090">
    <property type="match status" value="2"/>
</dbReference>
<dbReference type="InterPro" id="IPR003754">
    <property type="entry name" value="4pyrrol_synth_uPrphyn_synth"/>
</dbReference>
<dbReference type="EMBL" id="ML212168">
    <property type="protein sequence ID" value="TFK79099.1"/>
    <property type="molecule type" value="Genomic_DNA"/>
</dbReference>
<dbReference type="GO" id="GO:0004852">
    <property type="term" value="F:uroporphyrinogen-III synthase activity"/>
    <property type="evidence" value="ECO:0007669"/>
    <property type="project" value="InterPro"/>
</dbReference>
<evidence type="ECO:0000259" key="1">
    <source>
        <dbReference type="Pfam" id="PF02602"/>
    </source>
</evidence>
<dbReference type="GO" id="GO:0006782">
    <property type="term" value="P:protoporphyrinogen IX biosynthetic process"/>
    <property type="evidence" value="ECO:0007669"/>
    <property type="project" value="UniProtKB-UniPathway"/>
</dbReference>
<dbReference type="GO" id="GO:0005829">
    <property type="term" value="C:cytosol"/>
    <property type="evidence" value="ECO:0007669"/>
    <property type="project" value="TreeGrafter"/>
</dbReference>
<dbReference type="CDD" id="cd06578">
    <property type="entry name" value="HemD"/>
    <property type="match status" value="1"/>
</dbReference>
<dbReference type="Pfam" id="PF02602">
    <property type="entry name" value="HEM4"/>
    <property type="match status" value="1"/>
</dbReference>
<evidence type="ECO:0000313" key="2">
    <source>
        <dbReference type="EMBL" id="TFK79099.1"/>
    </source>
</evidence>
<dbReference type="PANTHER" id="PTHR12390:SF0">
    <property type="entry name" value="UROPORPHYRINOGEN-III SYNTHASE"/>
    <property type="match status" value="1"/>
</dbReference>
<dbReference type="PANTHER" id="PTHR12390">
    <property type="entry name" value="UROPORPHYRINOGEN III SYNTHASE"/>
    <property type="match status" value="1"/>
</dbReference>
<dbReference type="InterPro" id="IPR036108">
    <property type="entry name" value="4pyrrol_syn_uPrphyn_synt_sf"/>
</dbReference>
<dbReference type="FunCoup" id="A0A5C3NQS7">
    <property type="interactions" value="305"/>
</dbReference>
<dbReference type="STRING" id="1314778.A0A5C3NQS7"/>
<proteinExistence type="predicted"/>
<evidence type="ECO:0000313" key="3">
    <source>
        <dbReference type="Proteomes" id="UP000308197"/>
    </source>
</evidence>
<dbReference type="InParanoid" id="A0A5C3NQS7"/>
<feature type="domain" description="Tetrapyrrole biosynthesis uroporphyrinogen III synthase" evidence="1">
    <location>
        <begin position="24"/>
        <end position="303"/>
    </location>
</feature>
<keyword evidence="3" id="KW-1185">Reference proteome</keyword>